<reference evidence="1" key="1">
    <citation type="submission" date="2020-06" db="EMBL/GenBank/DDBJ databases">
        <title>WGS assembly of Ceratodon purpureus strain R40.</title>
        <authorList>
            <person name="Carey S.B."/>
            <person name="Jenkins J."/>
            <person name="Shu S."/>
            <person name="Lovell J.T."/>
            <person name="Sreedasyam A."/>
            <person name="Maumus F."/>
            <person name="Tiley G.P."/>
            <person name="Fernandez-Pozo N."/>
            <person name="Barry K."/>
            <person name="Chen C."/>
            <person name="Wang M."/>
            <person name="Lipzen A."/>
            <person name="Daum C."/>
            <person name="Saski C.A."/>
            <person name="Payton A.C."/>
            <person name="Mcbreen J.C."/>
            <person name="Conrad R.E."/>
            <person name="Kollar L.M."/>
            <person name="Olsson S."/>
            <person name="Huttunen S."/>
            <person name="Landis J.B."/>
            <person name="Wickett N.J."/>
            <person name="Johnson M.G."/>
            <person name="Rensing S.A."/>
            <person name="Grimwood J."/>
            <person name="Schmutz J."/>
            <person name="Mcdaniel S.F."/>
        </authorList>
    </citation>
    <scope>NUCLEOTIDE SEQUENCE</scope>
    <source>
        <strain evidence="1">R40</strain>
    </source>
</reference>
<dbReference type="OrthoDB" id="2020764at2759"/>
<protein>
    <submittedName>
        <fullName evidence="1">Uncharacterized protein</fullName>
    </submittedName>
</protein>
<dbReference type="Proteomes" id="UP000822688">
    <property type="component" value="Chromosome 4"/>
</dbReference>
<accession>A0A8T0IC43</accession>
<name>A0A8T0IC43_CERPU</name>
<organism evidence="1 2">
    <name type="scientific">Ceratodon purpureus</name>
    <name type="common">Fire moss</name>
    <name type="synonym">Dicranum purpureum</name>
    <dbReference type="NCBI Taxonomy" id="3225"/>
    <lineage>
        <taxon>Eukaryota</taxon>
        <taxon>Viridiplantae</taxon>
        <taxon>Streptophyta</taxon>
        <taxon>Embryophyta</taxon>
        <taxon>Bryophyta</taxon>
        <taxon>Bryophytina</taxon>
        <taxon>Bryopsida</taxon>
        <taxon>Dicranidae</taxon>
        <taxon>Pseudoditrichales</taxon>
        <taxon>Ditrichaceae</taxon>
        <taxon>Ceratodon</taxon>
    </lineage>
</organism>
<gene>
    <name evidence="1" type="ORF">KC19_4G171400</name>
</gene>
<proteinExistence type="predicted"/>
<evidence type="ECO:0000313" key="1">
    <source>
        <dbReference type="EMBL" id="KAG0580411.1"/>
    </source>
</evidence>
<keyword evidence="2" id="KW-1185">Reference proteome</keyword>
<sequence>MSPNVGPLFGAKGWLDYYLYPHRWGFELLVDGSDLKEHQGRFEPGGVYHKLIEDGVVSTYAILDFRSKRLVDPKPDVLHIVFSEDFEEVALHRSGRSPRKLMLKTEVRGCMRVIKRIAETYNDEIYSYFIWNDVHDKIFGTDKGYRKLKVAENEHN</sequence>
<evidence type="ECO:0000313" key="2">
    <source>
        <dbReference type="Proteomes" id="UP000822688"/>
    </source>
</evidence>
<dbReference type="EMBL" id="CM026424">
    <property type="protein sequence ID" value="KAG0580411.1"/>
    <property type="molecule type" value="Genomic_DNA"/>
</dbReference>
<dbReference type="AlphaFoldDB" id="A0A8T0IC43"/>
<comment type="caution">
    <text evidence="1">The sequence shown here is derived from an EMBL/GenBank/DDBJ whole genome shotgun (WGS) entry which is preliminary data.</text>
</comment>